<feature type="non-terminal residue" evidence="1">
    <location>
        <position position="1"/>
    </location>
</feature>
<gene>
    <name evidence="1" type="ORF">S01H1_23563</name>
</gene>
<accession>X0TYA6</accession>
<protein>
    <submittedName>
        <fullName evidence="1">Uncharacterized protein</fullName>
    </submittedName>
</protein>
<dbReference type="AlphaFoldDB" id="X0TYA6"/>
<proteinExistence type="predicted"/>
<feature type="non-terminal residue" evidence="1">
    <location>
        <position position="133"/>
    </location>
</feature>
<evidence type="ECO:0000313" key="1">
    <source>
        <dbReference type="EMBL" id="GAF98543.1"/>
    </source>
</evidence>
<reference evidence="1" key="1">
    <citation type="journal article" date="2014" name="Front. Microbiol.">
        <title>High frequency of phylogenetically diverse reductive dehalogenase-homologous genes in deep subseafloor sedimentary metagenomes.</title>
        <authorList>
            <person name="Kawai M."/>
            <person name="Futagami T."/>
            <person name="Toyoda A."/>
            <person name="Takaki Y."/>
            <person name="Nishi S."/>
            <person name="Hori S."/>
            <person name="Arai W."/>
            <person name="Tsubouchi T."/>
            <person name="Morono Y."/>
            <person name="Uchiyama I."/>
            <person name="Ito T."/>
            <person name="Fujiyama A."/>
            <person name="Inagaki F."/>
            <person name="Takami H."/>
        </authorList>
    </citation>
    <scope>NUCLEOTIDE SEQUENCE</scope>
    <source>
        <strain evidence="1">Expedition CK06-06</strain>
    </source>
</reference>
<sequence>SLLPIIEKISTIDLSNIINILLYQINNKETYIPPEQYNLNINLYQLLNIYANDKIRNIDFKNKTKKESKITYSLHALEQMELPKRKITKNQIEEIIKSKEYTLTDNDTRRVYLDRNSDPNNWIKIITSNKSNP</sequence>
<name>X0TYA6_9ZZZZ</name>
<dbReference type="EMBL" id="BARS01013650">
    <property type="protein sequence ID" value="GAF98543.1"/>
    <property type="molecule type" value="Genomic_DNA"/>
</dbReference>
<organism evidence="1">
    <name type="scientific">marine sediment metagenome</name>
    <dbReference type="NCBI Taxonomy" id="412755"/>
    <lineage>
        <taxon>unclassified sequences</taxon>
        <taxon>metagenomes</taxon>
        <taxon>ecological metagenomes</taxon>
    </lineage>
</organism>
<comment type="caution">
    <text evidence="1">The sequence shown here is derived from an EMBL/GenBank/DDBJ whole genome shotgun (WGS) entry which is preliminary data.</text>
</comment>